<organism evidence="2 3">
    <name type="scientific">Scylla paramamosain</name>
    <name type="common">Mud crab</name>
    <dbReference type="NCBI Taxonomy" id="85552"/>
    <lineage>
        <taxon>Eukaryota</taxon>
        <taxon>Metazoa</taxon>
        <taxon>Ecdysozoa</taxon>
        <taxon>Arthropoda</taxon>
        <taxon>Crustacea</taxon>
        <taxon>Multicrustacea</taxon>
        <taxon>Malacostraca</taxon>
        <taxon>Eumalacostraca</taxon>
        <taxon>Eucarida</taxon>
        <taxon>Decapoda</taxon>
        <taxon>Pleocyemata</taxon>
        <taxon>Brachyura</taxon>
        <taxon>Eubrachyura</taxon>
        <taxon>Portunoidea</taxon>
        <taxon>Portunidae</taxon>
        <taxon>Portuninae</taxon>
        <taxon>Scylla</taxon>
    </lineage>
</organism>
<comment type="caution">
    <text evidence="2">The sequence shown here is derived from an EMBL/GenBank/DDBJ whole genome shotgun (WGS) entry which is preliminary data.</text>
</comment>
<reference evidence="2 3" key="1">
    <citation type="submission" date="2023-03" db="EMBL/GenBank/DDBJ databases">
        <title>High-quality genome of Scylla paramamosain provides insights in environmental adaptation.</title>
        <authorList>
            <person name="Zhang L."/>
        </authorList>
    </citation>
    <scope>NUCLEOTIDE SEQUENCE [LARGE SCALE GENOMIC DNA]</scope>
    <source>
        <strain evidence="2">LZ_2023a</strain>
        <tissue evidence="2">Muscle</tissue>
    </source>
</reference>
<gene>
    <name evidence="2" type="ORF">O3P69_003001</name>
</gene>
<evidence type="ECO:0000313" key="3">
    <source>
        <dbReference type="Proteomes" id="UP001487740"/>
    </source>
</evidence>
<dbReference type="Gene3D" id="1.10.10.60">
    <property type="entry name" value="Homeodomain-like"/>
    <property type="match status" value="1"/>
</dbReference>
<keyword evidence="3" id="KW-1185">Reference proteome</keyword>
<feature type="compositionally biased region" description="Basic and acidic residues" evidence="1">
    <location>
        <begin position="154"/>
        <end position="165"/>
    </location>
</feature>
<evidence type="ECO:0000313" key="2">
    <source>
        <dbReference type="EMBL" id="KAK8400004.1"/>
    </source>
</evidence>
<sequence>MESTLALWITDLWKKNIPLDSKVICEKARKLYERFTAQGTEDSKETQEPEEFLGSKGQFDQYQKLADSEGAKKYQEMFQQEHGHKLKQAKQYLSDKGLEFKVLLLLDNAVNNSVKLAKILCGEGFADIMPKDVNGLNDAHSENLTDKDLAELTKSASKDEDKDPPQEEEEEEEALTFEHLSVKVRAANNLLQMVQKCDPYMICAARFSNAINTPILLYRNLLNAMKKQCQQLPITMFFKKTPPKTPAAAASDEEAPSVEL</sequence>
<protein>
    <submittedName>
        <fullName evidence="2">Uncharacterized protein</fullName>
    </submittedName>
</protein>
<accession>A0AAW0UIP1</accession>
<dbReference type="Proteomes" id="UP001487740">
    <property type="component" value="Unassembled WGS sequence"/>
</dbReference>
<dbReference type="EMBL" id="JARAKH010000010">
    <property type="protein sequence ID" value="KAK8400004.1"/>
    <property type="molecule type" value="Genomic_DNA"/>
</dbReference>
<feature type="region of interest" description="Disordered" evidence="1">
    <location>
        <begin position="154"/>
        <end position="174"/>
    </location>
</feature>
<evidence type="ECO:0000256" key="1">
    <source>
        <dbReference type="SAM" id="MobiDB-lite"/>
    </source>
</evidence>
<dbReference type="AlphaFoldDB" id="A0AAW0UIP1"/>
<name>A0AAW0UIP1_SCYPA</name>
<proteinExistence type="predicted"/>